<gene>
    <name evidence="1" type="ORF">GPM918_LOCUS8492</name>
    <name evidence="2" type="ORF">SRO942_LOCUS8492</name>
</gene>
<protein>
    <submittedName>
        <fullName evidence="1">Uncharacterized protein</fullName>
    </submittedName>
</protein>
<dbReference type="Proteomes" id="UP000663829">
    <property type="component" value="Unassembled WGS sequence"/>
</dbReference>
<dbReference type="OrthoDB" id="10040063at2759"/>
<sequence>MLNRKRFGKMQPSRIWVEDGQPDWGSSKRLNIGEYPLMMSPRFVLSIFNEYFGCNIYFYKEILRIMSKFLSIMIFSKKQQQLRSSSSCACYLLLLNIADTLTRIISSRPYSFEKLSGVHHLESSLLWGFQLFFLTNIFDELYLCLLVHEPEKDYVDRKVIYHIPIEYADQYDLDNVDETMFDQPVKPRIARVKYRPYETTDADDYYYEYEQPDYERVQYVEQPTPRQRHVVRRAYVNDDWNRYNDQSEYVVKERSLPTEVRYVYQRPIRRAVYVLEEGDPSITTPSPRAISQLQRPIIDQQSLSKPLAIRRYRIKTPVHYQLPPEAPQTIKSNNQTYVRATDIILANRAKRRIEEEKYHDPPQRNKTIIKNNFIVHK</sequence>
<organism evidence="1 3">
    <name type="scientific">Didymodactylos carnosus</name>
    <dbReference type="NCBI Taxonomy" id="1234261"/>
    <lineage>
        <taxon>Eukaryota</taxon>
        <taxon>Metazoa</taxon>
        <taxon>Spiralia</taxon>
        <taxon>Gnathifera</taxon>
        <taxon>Rotifera</taxon>
        <taxon>Eurotatoria</taxon>
        <taxon>Bdelloidea</taxon>
        <taxon>Philodinida</taxon>
        <taxon>Philodinidae</taxon>
        <taxon>Didymodactylos</taxon>
    </lineage>
</organism>
<name>A0A813ZCM3_9BILA</name>
<evidence type="ECO:0000313" key="3">
    <source>
        <dbReference type="Proteomes" id="UP000663829"/>
    </source>
</evidence>
<evidence type="ECO:0000313" key="1">
    <source>
        <dbReference type="EMBL" id="CAF0898231.1"/>
    </source>
</evidence>
<dbReference type="AlphaFoldDB" id="A0A813ZCM3"/>
<dbReference type="EMBL" id="CAJNOQ010001483">
    <property type="protein sequence ID" value="CAF0898231.1"/>
    <property type="molecule type" value="Genomic_DNA"/>
</dbReference>
<accession>A0A813ZCM3</accession>
<comment type="caution">
    <text evidence="1">The sequence shown here is derived from an EMBL/GenBank/DDBJ whole genome shotgun (WGS) entry which is preliminary data.</text>
</comment>
<evidence type="ECO:0000313" key="2">
    <source>
        <dbReference type="EMBL" id="CAF3681136.1"/>
    </source>
</evidence>
<proteinExistence type="predicted"/>
<dbReference type="Proteomes" id="UP000681722">
    <property type="component" value="Unassembled WGS sequence"/>
</dbReference>
<reference evidence="1" key="1">
    <citation type="submission" date="2021-02" db="EMBL/GenBank/DDBJ databases">
        <authorList>
            <person name="Nowell W R."/>
        </authorList>
    </citation>
    <scope>NUCLEOTIDE SEQUENCE</scope>
</reference>
<dbReference type="EMBL" id="CAJOBC010001483">
    <property type="protein sequence ID" value="CAF3681136.1"/>
    <property type="molecule type" value="Genomic_DNA"/>
</dbReference>
<keyword evidence="3" id="KW-1185">Reference proteome</keyword>